<reference evidence="2 3" key="1">
    <citation type="submission" date="2019-08" db="EMBL/GenBank/DDBJ databases">
        <title>Draft genome sequence of Lysobacter sp. UKS-15.</title>
        <authorList>
            <person name="Im W.-T."/>
        </authorList>
    </citation>
    <scope>NUCLEOTIDE SEQUENCE [LARGE SCALE GENOMIC DNA]</scope>
    <source>
        <strain evidence="2 3">UKS-15</strain>
    </source>
</reference>
<feature type="domain" description="Hemerythrin-like" evidence="1">
    <location>
        <begin position="4"/>
        <end position="124"/>
    </location>
</feature>
<keyword evidence="3" id="KW-1185">Reference proteome</keyword>
<organism evidence="2 3">
    <name type="scientific">Cognatilysobacter lacus</name>
    <dbReference type="NCBI Taxonomy" id="1643323"/>
    <lineage>
        <taxon>Bacteria</taxon>
        <taxon>Pseudomonadati</taxon>
        <taxon>Pseudomonadota</taxon>
        <taxon>Gammaproteobacteria</taxon>
        <taxon>Lysobacterales</taxon>
        <taxon>Lysobacteraceae</taxon>
        <taxon>Cognatilysobacter</taxon>
    </lineage>
</organism>
<protein>
    <submittedName>
        <fullName evidence="2">Hemerythrin domain-containing protein</fullName>
    </submittedName>
</protein>
<accession>A0A5D8Z6F2</accession>
<evidence type="ECO:0000313" key="2">
    <source>
        <dbReference type="EMBL" id="TZF90086.1"/>
    </source>
</evidence>
<proteinExistence type="predicted"/>
<dbReference type="AlphaFoldDB" id="A0A5D8Z6F2"/>
<dbReference type="PANTHER" id="PTHR35585:SF1">
    <property type="entry name" value="HHE DOMAIN PROTEIN (AFU_ORTHOLOGUE AFUA_4G00730)"/>
    <property type="match status" value="1"/>
</dbReference>
<gene>
    <name evidence="2" type="ORF">FW784_06660</name>
</gene>
<dbReference type="PANTHER" id="PTHR35585">
    <property type="entry name" value="HHE DOMAIN PROTEIN (AFU_ORTHOLOGUE AFUA_4G00730)"/>
    <property type="match status" value="1"/>
</dbReference>
<evidence type="ECO:0000259" key="1">
    <source>
        <dbReference type="Pfam" id="PF01814"/>
    </source>
</evidence>
<evidence type="ECO:0000313" key="3">
    <source>
        <dbReference type="Proteomes" id="UP000323164"/>
    </source>
</evidence>
<dbReference type="Proteomes" id="UP000323164">
    <property type="component" value="Unassembled WGS sequence"/>
</dbReference>
<sequence length="174" mass="19628">MRSILSTLKTEHDQLRALFEQVNATTDRAEKTRVELLEKIEAALVPHAKWEELVFYPALKARGNHEQKLLWAAAMQEHRAVEQSVLPDLKACEPTSREFAGSAKVMGELLDHHAREEEREIFAAMRELFTAQELAEMDEQYEEWKASGMAAGITLHARIKTGVASMFRSPGSPG</sequence>
<comment type="caution">
    <text evidence="2">The sequence shown here is derived from an EMBL/GenBank/DDBJ whole genome shotgun (WGS) entry which is preliminary data.</text>
</comment>
<dbReference type="RefSeq" id="WP_149352575.1">
    <property type="nucleotide sequence ID" value="NZ_VTRV01000053.1"/>
</dbReference>
<dbReference type="OrthoDB" id="9793637at2"/>
<dbReference type="Gene3D" id="1.20.120.520">
    <property type="entry name" value="nmb1532 protein domain like"/>
    <property type="match status" value="1"/>
</dbReference>
<name>A0A5D8Z6F2_9GAMM</name>
<dbReference type="Pfam" id="PF01814">
    <property type="entry name" value="Hemerythrin"/>
    <property type="match status" value="1"/>
</dbReference>
<dbReference type="InterPro" id="IPR012312">
    <property type="entry name" value="Hemerythrin-like"/>
</dbReference>
<dbReference type="EMBL" id="VTRV01000053">
    <property type="protein sequence ID" value="TZF90086.1"/>
    <property type="molecule type" value="Genomic_DNA"/>
</dbReference>